<dbReference type="RefSeq" id="WP_149324627.1">
    <property type="nucleotide sequence ID" value="NZ_CP043504.1"/>
</dbReference>
<gene>
    <name evidence="2" type="ORF">FLP23_03715</name>
</gene>
<dbReference type="EMBL" id="CP043504">
    <property type="protein sequence ID" value="QEO09197.1"/>
    <property type="molecule type" value="Genomic_DNA"/>
</dbReference>
<dbReference type="Proteomes" id="UP000322159">
    <property type="component" value="Chromosome"/>
</dbReference>
<keyword evidence="3" id="KW-1185">Reference proteome</keyword>
<dbReference type="OrthoDB" id="4559052at2"/>
<name>A0A5C1Y8C7_9MICO</name>
<organism evidence="2 3">
    <name type="scientific">Protaetiibacter larvae</name>
    <dbReference type="NCBI Taxonomy" id="2592654"/>
    <lineage>
        <taxon>Bacteria</taxon>
        <taxon>Bacillati</taxon>
        <taxon>Actinomycetota</taxon>
        <taxon>Actinomycetes</taxon>
        <taxon>Micrococcales</taxon>
        <taxon>Microbacteriaceae</taxon>
        <taxon>Protaetiibacter</taxon>
    </lineage>
</organism>
<dbReference type="Pfam" id="PF14117">
    <property type="entry name" value="DUF4287"/>
    <property type="match status" value="1"/>
</dbReference>
<reference evidence="2 3" key="1">
    <citation type="submission" date="2019-09" db="EMBL/GenBank/DDBJ databases">
        <title>Genome sequencing of strain KACC 19322.</title>
        <authorList>
            <person name="Heo J."/>
            <person name="Kim S.-J."/>
            <person name="Kim J.-S."/>
            <person name="Hong S.-B."/>
            <person name="Kwon S.-W."/>
        </authorList>
    </citation>
    <scope>NUCLEOTIDE SEQUENCE [LARGE SCALE GENOMIC DNA]</scope>
    <source>
        <strain evidence="2 3">KACC 19322</strain>
    </source>
</reference>
<dbReference type="KEGG" id="lyk:FLP23_03715"/>
<dbReference type="AlphaFoldDB" id="A0A5C1Y8C7"/>
<proteinExistence type="predicted"/>
<protein>
    <submittedName>
        <fullName evidence="2">DUF4287 domain-containing protein</fullName>
    </submittedName>
</protein>
<dbReference type="InterPro" id="IPR025629">
    <property type="entry name" value="DUF4287"/>
</dbReference>
<accession>A0A5C1Y8C7</accession>
<evidence type="ECO:0000256" key="1">
    <source>
        <dbReference type="SAM" id="MobiDB-lite"/>
    </source>
</evidence>
<evidence type="ECO:0000313" key="3">
    <source>
        <dbReference type="Proteomes" id="UP000322159"/>
    </source>
</evidence>
<evidence type="ECO:0000313" key="2">
    <source>
        <dbReference type="EMBL" id="QEO09197.1"/>
    </source>
</evidence>
<feature type="region of interest" description="Disordered" evidence="1">
    <location>
        <begin position="70"/>
        <end position="99"/>
    </location>
</feature>
<sequence>MSFQAYLDAVEAKTGLTPRQLVDLAKERGFDAPGVKAGVIVQWLADDYGLGRGHAMAMVHVIQKGPEISAKHVGTGGSHSDASTTLWLDGKATNPAGSR</sequence>